<proteinExistence type="predicted"/>
<evidence type="ECO:0000313" key="11">
    <source>
        <dbReference type="EMBL" id="MFG6413909.1"/>
    </source>
</evidence>
<evidence type="ECO:0000313" key="12">
    <source>
        <dbReference type="Proteomes" id="UP001606300"/>
    </source>
</evidence>
<dbReference type="InterPro" id="IPR050368">
    <property type="entry name" value="ClC-type_chloride_channel"/>
</dbReference>
<feature type="transmembrane region" description="Helical" evidence="10">
    <location>
        <begin position="202"/>
        <end position="224"/>
    </location>
</feature>
<dbReference type="CDD" id="cd01034">
    <property type="entry name" value="EriC_like"/>
    <property type="match status" value="1"/>
</dbReference>
<comment type="subcellular location">
    <subcellularLocation>
        <location evidence="1">Membrane</location>
        <topology evidence="1">Multi-pass membrane protein</topology>
    </subcellularLocation>
</comment>
<keyword evidence="9" id="KW-0407">Ion channel</keyword>
<keyword evidence="12" id="KW-1185">Reference proteome</keyword>
<keyword evidence="7" id="KW-0869">Chloride channel</keyword>
<keyword evidence="6 10" id="KW-0472">Membrane</keyword>
<evidence type="ECO:0000256" key="6">
    <source>
        <dbReference type="ARBA" id="ARBA00023136"/>
    </source>
</evidence>
<organism evidence="11 12">
    <name type="scientific">Pelomonas dachongensis</name>
    <dbReference type="NCBI Taxonomy" id="3299029"/>
    <lineage>
        <taxon>Bacteria</taxon>
        <taxon>Pseudomonadati</taxon>
        <taxon>Pseudomonadota</taxon>
        <taxon>Betaproteobacteria</taxon>
        <taxon>Burkholderiales</taxon>
        <taxon>Sphaerotilaceae</taxon>
        <taxon>Roseateles</taxon>
    </lineage>
</organism>
<evidence type="ECO:0000256" key="2">
    <source>
        <dbReference type="ARBA" id="ARBA00022448"/>
    </source>
</evidence>
<dbReference type="PANTHER" id="PTHR43427:SF6">
    <property type="entry name" value="CHLORIDE CHANNEL PROTEIN CLC-E"/>
    <property type="match status" value="1"/>
</dbReference>
<keyword evidence="2" id="KW-0813">Transport</keyword>
<feature type="transmembrane region" description="Helical" evidence="10">
    <location>
        <begin position="236"/>
        <end position="259"/>
    </location>
</feature>
<dbReference type="Pfam" id="PF00654">
    <property type="entry name" value="Voltage_CLC"/>
    <property type="match status" value="1"/>
</dbReference>
<gene>
    <name evidence="11" type="ORF">ACG02S_08375</name>
</gene>
<feature type="transmembrane region" description="Helical" evidence="10">
    <location>
        <begin position="21"/>
        <end position="44"/>
    </location>
</feature>
<dbReference type="PRINTS" id="PR00762">
    <property type="entry name" value="CLCHANNEL"/>
</dbReference>
<evidence type="ECO:0000256" key="10">
    <source>
        <dbReference type="SAM" id="Phobius"/>
    </source>
</evidence>
<evidence type="ECO:0000256" key="3">
    <source>
        <dbReference type="ARBA" id="ARBA00022692"/>
    </source>
</evidence>
<dbReference type="SUPFAM" id="SSF81340">
    <property type="entry name" value="Clc chloride channel"/>
    <property type="match status" value="1"/>
</dbReference>
<evidence type="ECO:0000256" key="8">
    <source>
        <dbReference type="ARBA" id="ARBA00023214"/>
    </source>
</evidence>
<keyword evidence="8" id="KW-0868">Chloride</keyword>
<dbReference type="Gene3D" id="1.10.3080.10">
    <property type="entry name" value="Clc chloride channel"/>
    <property type="match status" value="1"/>
</dbReference>
<evidence type="ECO:0000256" key="5">
    <source>
        <dbReference type="ARBA" id="ARBA00023065"/>
    </source>
</evidence>
<comment type="caution">
    <text evidence="11">The sequence shown here is derived from an EMBL/GenBank/DDBJ whole genome shotgun (WGS) entry which is preliminary data.</text>
</comment>
<reference evidence="11 12" key="1">
    <citation type="submission" date="2024-09" db="EMBL/GenBank/DDBJ databases">
        <title>Novel species of the genus Pelomonas and Roseateles isolated from streams.</title>
        <authorList>
            <person name="Lu H."/>
        </authorList>
    </citation>
    <scope>NUCLEOTIDE SEQUENCE [LARGE SCALE GENOMIC DNA]</scope>
    <source>
        <strain evidence="11 12">DC23W</strain>
    </source>
</reference>
<sequence length="456" mass="47385">MIKRHDPLPHVQRELSDWRLWATRALVIAFAGLAGLCVVFFTWLGESALVLFHLGRERWPWAPLLWTPLCTVLIVAATRRWWPGAAGSGIPQVMAALDPAVAPEQRGLFVSVRLAVAKVMLTSGGLLGGLSLGREGPSVQVAAGIMHAARRWLPEGATVSAHGLLTAGGAAGIAAAFNTPLGGVMFAIEELTRRPEQRSSGLLIAGIVLAGLVGVSFYGNGTYFGVIHVVELTGALWWPALLLALGCGLLGGLFSRLLVMSLAGPAPGRLSRWRRRQPLWFAAACGLAVAIIGVVTDGAVFGGGYEHTQALLRGQSADGTAAQAWLFAPLKLIATWLTAWAGVPAGIFAPSLSIGAAWGADVAHFSGLAAVHAPALIALGMAGFLAATTQAPLTSFIIVMEMVDGHAMVLSLMACALVASGVSRLLSPALYVSLASAQLQRLPPPADQPGSPASNS</sequence>
<dbReference type="EMBL" id="JBIGHY010000002">
    <property type="protein sequence ID" value="MFG6413909.1"/>
    <property type="molecule type" value="Genomic_DNA"/>
</dbReference>
<dbReference type="PANTHER" id="PTHR43427">
    <property type="entry name" value="CHLORIDE CHANNEL PROTEIN CLC-E"/>
    <property type="match status" value="1"/>
</dbReference>
<evidence type="ECO:0000256" key="7">
    <source>
        <dbReference type="ARBA" id="ARBA00023173"/>
    </source>
</evidence>
<dbReference type="InterPro" id="IPR001807">
    <property type="entry name" value="ClC"/>
</dbReference>
<name>A0ABW7EKE1_9BURK</name>
<feature type="transmembrane region" description="Helical" evidence="10">
    <location>
        <begin position="365"/>
        <end position="387"/>
    </location>
</feature>
<feature type="transmembrane region" description="Helical" evidence="10">
    <location>
        <begin position="407"/>
        <end position="426"/>
    </location>
</feature>
<feature type="transmembrane region" description="Helical" evidence="10">
    <location>
        <begin position="279"/>
        <end position="301"/>
    </location>
</feature>
<dbReference type="RefSeq" id="WP_394469980.1">
    <property type="nucleotide sequence ID" value="NZ_JBIGHY010000002.1"/>
</dbReference>
<keyword evidence="3 10" id="KW-0812">Transmembrane</keyword>
<evidence type="ECO:0000256" key="4">
    <source>
        <dbReference type="ARBA" id="ARBA00022989"/>
    </source>
</evidence>
<evidence type="ECO:0000256" key="1">
    <source>
        <dbReference type="ARBA" id="ARBA00004141"/>
    </source>
</evidence>
<keyword evidence="4 10" id="KW-1133">Transmembrane helix</keyword>
<evidence type="ECO:0000256" key="9">
    <source>
        <dbReference type="ARBA" id="ARBA00023303"/>
    </source>
</evidence>
<dbReference type="Proteomes" id="UP001606300">
    <property type="component" value="Unassembled WGS sequence"/>
</dbReference>
<accession>A0ABW7EKE1</accession>
<dbReference type="InterPro" id="IPR014743">
    <property type="entry name" value="Cl-channel_core"/>
</dbReference>
<feature type="transmembrane region" description="Helical" evidence="10">
    <location>
        <begin position="333"/>
        <end position="358"/>
    </location>
</feature>
<protein>
    <submittedName>
        <fullName evidence="11">Chloride channel protein</fullName>
    </submittedName>
</protein>
<keyword evidence="5" id="KW-0406">Ion transport</keyword>